<evidence type="ECO:0000313" key="2">
    <source>
        <dbReference type="Proteomes" id="UP000307720"/>
    </source>
</evidence>
<reference evidence="1" key="1">
    <citation type="submission" date="2019-04" db="EMBL/GenBank/DDBJ databases">
        <title>Microbes associate with the intestines of laboratory mice.</title>
        <authorList>
            <person name="Navarre W."/>
            <person name="Wong E."/>
            <person name="Huang K."/>
            <person name="Tropini C."/>
            <person name="Ng K."/>
            <person name="Yu B."/>
        </authorList>
    </citation>
    <scope>NUCLEOTIDE SEQUENCE</scope>
    <source>
        <strain evidence="1">NM72_1-8</strain>
    </source>
</reference>
<protein>
    <submittedName>
        <fullName evidence="1">DUF58 domain-containing protein</fullName>
    </submittedName>
</protein>
<comment type="caution">
    <text evidence="1">The sequence shown here is derived from an EMBL/GenBank/DDBJ whole genome shotgun (WGS) entry which is preliminary data.</text>
</comment>
<accession>A0AC61R1I8</accession>
<dbReference type="EMBL" id="SRZB01000005">
    <property type="protein sequence ID" value="TGX99766.1"/>
    <property type="molecule type" value="Genomic_DNA"/>
</dbReference>
<name>A0AC61R1I8_9FIRM</name>
<gene>
    <name evidence="1" type="ORF">E5357_04615</name>
</gene>
<keyword evidence="2" id="KW-1185">Reference proteome</keyword>
<dbReference type="Proteomes" id="UP000307720">
    <property type="component" value="Unassembled WGS sequence"/>
</dbReference>
<organism evidence="1 2">
    <name type="scientific">Hominisplanchenecus murintestinalis</name>
    <dbReference type="NCBI Taxonomy" id="2941517"/>
    <lineage>
        <taxon>Bacteria</taxon>
        <taxon>Bacillati</taxon>
        <taxon>Bacillota</taxon>
        <taxon>Clostridia</taxon>
        <taxon>Lachnospirales</taxon>
        <taxon>Lachnospiraceae</taxon>
        <taxon>Hominisplanchenecus</taxon>
    </lineage>
</organism>
<evidence type="ECO:0000313" key="1">
    <source>
        <dbReference type="EMBL" id="TGX99766.1"/>
    </source>
</evidence>
<proteinExistence type="predicted"/>
<sequence length="367" mass="41937">MKRIIFYIGIVLLTVYVEIMYENFYGTTLLAFEILLFAAMFLLSWYLKRKVSARLEARIPAASRDEEAKITLKLKNRGILPVTKIRFQIEARHTWTSQSEKLPVAASIPARKESAAFCMAYAEHCGRYYFHGTRGKVFDYLGLFSRKISCEGDTFINVLPGFYQMDVEVSGRTRNFPVDGNEYDPHRSGDDPSEIFQIREFRDGDTLQRVHWKLSAKADELMTKELSRPVGCSVLVLIDFHTNKIEKDLLLKANGIFELAAAVSFSLQQANVYHYAAWYDKTQDCVCRSCVQSEEQVYEMADRLLGAVPYTQELDLSEACRMEYPGEHFGSILRIDMRPSVSVNGTEIMALQTENLEAQISGCRLEV</sequence>